<feature type="compositionally biased region" description="Polar residues" evidence="1">
    <location>
        <begin position="346"/>
        <end position="357"/>
    </location>
</feature>
<feature type="compositionally biased region" description="Acidic residues" evidence="1">
    <location>
        <begin position="231"/>
        <end position="240"/>
    </location>
</feature>
<name>A0A0F0IKL5_ASPPU</name>
<dbReference type="AlphaFoldDB" id="A0A0F0IKL5"/>
<evidence type="ECO:0000256" key="1">
    <source>
        <dbReference type="SAM" id="MobiDB-lite"/>
    </source>
</evidence>
<evidence type="ECO:0000313" key="3">
    <source>
        <dbReference type="Proteomes" id="UP000033540"/>
    </source>
</evidence>
<sequence length="781" mass="86248">MSSKTILPTPKQNPLTTTLQLLTLLLILSIVGKRTTTLVLASVFTLWFKTRFNLYQDYVEERRSTRRERERQLRSQEVRVISARIVEEVMRDSSAGFRNGDGDFGRCAGEVKMVNGVGESSLNKEGLVEECVEGWAQDGESEKGFGDLDGGVVVGVEVYEVGGSRSSGEDEVSVGVGEVEVLEGQGETEKEEQREIVEERWERDEHEEEVCEEPVEQQATDEKVEVKIEIEVVDEKEDEGTSAQWIEDITENQEKQVAQPDESQKVAEPEEVKQEEPQREEQKPQSTTFQEEKQESAWADEEKPEEPTEEDKKAPTDAIPKVNESEPEKEAKKPEPKQVEPKPAGLSQSRWSNSLSGSKKVLDPRASTFQPTEFKSSAKSQYQFSLPTTTRPQSSTPLAYSSIGVLASSSSSPLSAYSPPSIFSSMGRSTQNSTPSYGDYSQSPSYGYNYATTSSYGNSPSYTTSSAYTNSSSFANSSYANTSSYANSSPKDGITNLQLVAFNELFEVAFYNELLLNITKNVPGYKIPNPKKQDFIIESLVAILAQEELHALTANQGLEHFKIESVQPCRYHFPVSDFVSAIALAATFTDLFIATLQDVIVRFADNSDVDLTRVIAATIGNEGVQQGWFRVNQGKIPSELPTLTTGDLNFAFTAVQAFTIPGSCPNLDDIALTTFKPLDILTPPEPKTQFILVSWESEYEVKGDKLWLTYVNQLNVPIVEELKIVSRKGGIKVVGKALFPYHENLMNGLTIAAVTKSAGPFAGVNDVAQETLFGPGLIIVN</sequence>
<feature type="compositionally biased region" description="Basic and acidic residues" evidence="1">
    <location>
        <begin position="187"/>
        <end position="204"/>
    </location>
</feature>
<feature type="region of interest" description="Disordered" evidence="1">
    <location>
        <begin position="183"/>
        <end position="396"/>
    </location>
</feature>
<organism evidence="2 3">
    <name type="scientific">Aspergillus parasiticus (strain ATCC 56775 / NRRL 5862 / SRRC 143 / SU-1)</name>
    <dbReference type="NCBI Taxonomy" id="1403190"/>
    <lineage>
        <taxon>Eukaryota</taxon>
        <taxon>Fungi</taxon>
        <taxon>Dikarya</taxon>
        <taxon>Ascomycota</taxon>
        <taxon>Pezizomycotina</taxon>
        <taxon>Eurotiomycetes</taxon>
        <taxon>Eurotiomycetidae</taxon>
        <taxon>Eurotiales</taxon>
        <taxon>Aspergillaceae</taxon>
        <taxon>Aspergillus</taxon>
        <taxon>Aspergillus subgen. Circumdati</taxon>
    </lineage>
</organism>
<gene>
    <name evidence="2" type="ORF">P875_00117301</name>
</gene>
<comment type="caution">
    <text evidence="2">The sequence shown here is derived from an EMBL/GenBank/DDBJ whole genome shotgun (WGS) entry which is preliminary data.</text>
</comment>
<dbReference type="OrthoDB" id="5293813at2759"/>
<dbReference type="Proteomes" id="UP000033540">
    <property type="component" value="Unassembled WGS sequence"/>
</dbReference>
<dbReference type="EMBL" id="JZEE01000197">
    <property type="protein sequence ID" value="KJK67282.1"/>
    <property type="molecule type" value="Genomic_DNA"/>
</dbReference>
<protein>
    <submittedName>
        <fullName evidence="2">Brain acid soluble protein 1 BASP1 protein</fullName>
    </submittedName>
</protein>
<proteinExistence type="predicted"/>
<evidence type="ECO:0000313" key="2">
    <source>
        <dbReference type="EMBL" id="KJK67282.1"/>
    </source>
</evidence>
<accession>A0A0F0IKL5</accession>
<feature type="compositionally biased region" description="Acidic residues" evidence="1">
    <location>
        <begin position="298"/>
        <end position="309"/>
    </location>
</feature>
<feature type="compositionally biased region" description="Polar residues" evidence="1">
    <location>
        <begin position="367"/>
        <end position="396"/>
    </location>
</feature>
<feature type="compositionally biased region" description="Acidic residues" evidence="1">
    <location>
        <begin position="205"/>
        <end position="215"/>
    </location>
</feature>
<feature type="compositionally biased region" description="Basic and acidic residues" evidence="1">
    <location>
        <begin position="262"/>
        <end position="283"/>
    </location>
</feature>
<reference evidence="2 3" key="1">
    <citation type="submission" date="2015-02" db="EMBL/GenBank/DDBJ databases">
        <title>Draft genome sequence of Aspergillus parasiticus SU-1.</title>
        <authorList>
            <person name="Yu J."/>
            <person name="Fedorova N."/>
            <person name="Yin Y."/>
            <person name="Losada L."/>
            <person name="Zafar N."/>
            <person name="Taujale R."/>
            <person name="Ehrlich K.C."/>
            <person name="Bhatnagar D."/>
            <person name="Cleveland T.E."/>
            <person name="Bennett J.W."/>
            <person name="Nierman W.C."/>
        </authorList>
    </citation>
    <scope>NUCLEOTIDE SEQUENCE [LARGE SCALE GENOMIC DNA]</scope>
    <source>
        <strain evidence="3">ATCC 56775 / NRRL 5862 / SRRC 143 / SU-1</strain>
    </source>
</reference>
<feature type="compositionally biased region" description="Basic and acidic residues" evidence="1">
    <location>
        <begin position="220"/>
        <end position="230"/>
    </location>
</feature>
<feature type="compositionally biased region" description="Basic and acidic residues" evidence="1">
    <location>
        <begin position="323"/>
        <end position="340"/>
    </location>
</feature>